<dbReference type="GO" id="GO:0031419">
    <property type="term" value="F:cobalamin binding"/>
    <property type="evidence" value="ECO:0007669"/>
    <property type="project" value="InterPro"/>
</dbReference>
<feature type="domain" description="B12-binding" evidence="8">
    <location>
        <begin position="12"/>
        <end position="165"/>
    </location>
</feature>
<dbReference type="InterPro" id="IPR036724">
    <property type="entry name" value="Cobalamin-bd_sf"/>
</dbReference>
<evidence type="ECO:0000313" key="11">
    <source>
        <dbReference type="Proteomes" id="UP000177190"/>
    </source>
</evidence>
<dbReference type="STRING" id="1802200.A2812_01260"/>
<dbReference type="InterPro" id="IPR058240">
    <property type="entry name" value="rSAM_sf"/>
</dbReference>
<dbReference type="Proteomes" id="UP000177190">
    <property type="component" value="Unassembled WGS sequence"/>
</dbReference>
<protein>
    <submittedName>
        <fullName evidence="10">Uncharacterized protein</fullName>
    </submittedName>
</protein>
<evidence type="ECO:0000256" key="5">
    <source>
        <dbReference type="ARBA" id="ARBA00022723"/>
    </source>
</evidence>
<evidence type="ECO:0000313" key="10">
    <source>
        <dbReference type="EMBL" id="OGZ63354.1"/>
    </source>
</evidence>
<dbReference type="AlphaFoldDB" id="A0A1G2HLF2"/>
<dbReference type="PANTHER" id="PTHR43409:SF7">
    <property type="entry name" value="BLL1977 PROTEIN"/>
    <property type="match status" value="1"/>
</dbReference>
<dbReference type="CDD" id="cd01335">
    <property type="entry name" value="Radical_SAM"/>
    <property type="match status" value="1"/>
</dbReference>
<dbReference type="CDD" id="cd02068">
    <property type="entry name" value="radical_SAM_B12_BD"/>
    <property type="match status" value="1"/>
</dbReference>
<dbReference type="SFLD" id="SFLDG01123">
    <property type="entry name" value="methyltransferase_(Class_B)"/>
    <property type="match status" value="1"/>
</dbReference>
<dbReference type="GO" id="GO:0046872">
    <property type="term" value="F:metal ion binding"/>
    <property type="evidence" value="ECO:0007669"/>
    <property type="project" value="UniProtKB-KW"/>
</dbReference>
<dbReference type="InterPro" id="IPR006158">
    <property type="entry name" value="Cobalamin-bd"/>
</dbReference>
<dbReference type="GO" id="GO:0003824">
    <property type="term" value="F:catalytic activity"/>
    <property type="evidence" value="ECO:0007669"/>
    <property type="project" value="InterPro"/>
</dbReference>
<feature type="domain" description="Radical SAM core" evidence="9">
    <location>
        <begin position="220"/>
        <end position="456"/>
    </location>
</feature>
<accession>A0A1G2HLF2</accession>
<comment type="cofactor">
    <cofactor evidence="1">
        <name>[4Fe-4S] cluster</name>
        <dbReference type="ChEBI" id="CHEBI:49883"/>
    </cofactor>
</comment>
<keyword evidence="6" id="KW-0408">Iron</keyword>
<dbReference type="InterPro" id="IPR006638">
    <property type="entry name" value="Elp3/MiaA/NifB-like_rSAM"/>
</dbReference>
<evidence type="ECO:0000259" key="8">
    <source>
        <dbReference type="PROSITE" id="PS51332"/>
    </source>
</evidence>
<dbReference type="SFLD" id="SFLDG01082">
    <property type="entry name" value="B12-binding_domain_containing"/>
    <property type="match status" value="1"/>
</dbReference>
<dbReference type="InterPro" id="IPR051198">
    <property type="entry name" value="BchE-like"/>
</dbReference>
<evidence type="ECO:0000256" key="1">
    <source>
        <dbReference type="ARBA" id="ARBA00001966"/>
    </source>
</evidence>
<evidence type="ECO:0000256" key="2">
    <source>
        <dbReference type="ARBA" id="ARBA00022603"/>
    </source>
</evidence>
<dbReference type="SUPFAM" id="SSF52242">
    <property type="entry name" value="Cobalamin (vitamin B12)-binding domain"/>
    <property type="match status" value="1"/>
</dbReference>
<dbReference type="SMART" id="SM00729">
    <property type="entry name" value="Elp3"/>
    <property type="match status" value="1"/>
</dbReference>
<dbReference type="EMBL" id="MHOM01000038">
    <property type="protein sequence ID" value="OGZ63354.1"/>
    <property type="molecule type" value="Genomic_DNA"/>
</dbReference>
<dbReference type="SUPFAM" id="SSF102114">
    <property type="entry name" value="Radical SAM enzymes"/>
    <property type="match status" value="1"/>
</dbReference>
<evidence type="ECO:0000256" key="7">
    <source>
        <dbReference type="ARBA" id="ARBA00023014"/>
    </source>
</evidence>
<evidence type="ECO:0000256" key="6">
    <source>
        <dbReference type="ARBA" id="ARBA00023004"/>
    </source>
</evidence>
<dbReference type="InterPro" id="IPR007197">
    <property type="entry name" value="rSAM"/>
</dbReference>
<proteinExistence type="predicted"/>
<dbReference type="PROSITE" id="PS51332">
    <property type="entry name" value="B12_BINDING"/>
    <property type="match status" value="1"/>
</dbReference>
<dbReference type="InterPro" id="IPR034466">
    <property type="entry name" value="Methyltransferase_Class_B"/>
</dbReference>
<dbReference type="Gene3D" id="3.40.50.280">
    <property type="entry name" value="Cobalamin-binding domain"/>
    <property type="match status" value="1"/>
</dbReference>
<keyword evidence="3" id="KW-0808">Transferase</keyword>
<name>A0A1G2HLF2_9BACT</name>
<keyword evidence="7" id="KW-0411">Iron-sulfur</keyword>
<dbReference type="Pfam" id="PF02310">
    <property type="entry name" value="B12-binding"/>
    <property type="match status" value="1"/>
</dbReference>
<dbReference type="GO" id="GO:0051539">
    <property type="term" value="F:4 iron, 4 sulfur cluster binding"/>
    <property type="evidence" value="ECO:0007669"/>
    <property type="project" value="UniProtKB-KW"/>
</dbReference>
<dbReference type="PROSITE" id="PS51918">
    <property type="entry name" value="RADICAL_SAM"/>
    <property type="match status" value="1"/>
</dbReference>
<evidence type="ECO:0000259" key="9">
    <source>
        <dbReference type="PROSITE" id="PS51918"/>
    </source>
</evidence>
<dbReference type="Gene3D" id="3.80.30.20">
    <property type="entry name" value="tm_1862 like domain"/>
    <property type="match status" value="1"/>
</dbReference>
<dbReference type="InterPro" id="IPR023404">
    <property type="entry name" value="rSAM_horseshoe"/>
</dbReference>
<keyword evidence="2" id="KW-0489">Methyltransferase</keyword>
<dbReference type="PANTHER" id="PTHR43409">
    <property type="entry name" value="ANAEROBIC MAGNESIUM-PROTOPORPHYRIN IX MONOMETHYL ESTER CYCLASE-RELATED"/>
    <property type="match status" value="1"/>
</dbReference>
<organism evidence="10 11">
    <name type="scientific">Candidatus Staskawiczbacteria bacterium RIFCSPHIGHO2_01_FULL_36_16</name>
    <dbReference type="NCBI Taxonomy" id="1802200"/>
    <lineage>
        <taxon>Bacteria</taxon>
        <taxon>Candidatus Staskawicziibacteriota</taxon>
    </lineage>
</organism>
<gene>
    <name evidence="10" type="ORF">A2812_01260</name>
</gene>
<evidence type="ECO:0000256" key="4">
    <source>
        <dbReference type="ARBA" id="ARBA00022691"/>
    </source>
</evidence>
<dbReference type="Pfam" id="PF04055">
    <property type="entry name" value="Radical_SAM"/>
    <property type="match status" value="1"/>
</dbReference>
<keyword evidence="5" id="KW-0479">Metal-binding</keyword>
<dbReference type="SFLD" id="SFLDS00029">
    <property type="entry name" value="Radical_SAM"/>
    <property type="match status" value="1"/>
</dbReference>
<evidence type="ECO:0000256" key="3">
    <source>
        <dbReference type="ARBA" id="ARBA00022679"/>
    </source>
</evidence>
<reference evidence="10 11" key="1">
    <citation type="journal article" date="2016" name="Nat. Commun.">
        <title>Thousands of microbial genomes shed light on interconnected biogeochemical processes in an aquifer system.</title>
        <authorList>
            <person name="Anantharaman K."/>
            <person name="Brown C.T."/>
            <person name="Hug L.A."/>
            <person name="Sharon I."/>
            <person name="Castelle C.J."/>
            <person name="Probst A.J."/>
            <person name="Thomas B.C."/>
            <person name="Singh A."/>
            <person name="Wilkins M.J."/>
            <person name="Karaoz U."/>
            <person name="Brodie E.L."/>
            <person name="Williams K.H."/>
            <person name="Hubbard S.S."/>
            <person name="Banfield J.F."/>
        </authorList>
    </citation>
    <scope>NUCLEOTIDE SEQUENCE [LARGE SCALE GENOMIC DNA]</scope>
</reference>
<keyword evidence="4" id="KW-0949">S-adenosyl-L-methionine</keyword>
<sequence length="468" mass="53348">MRIKKILLVNPPGSIYVQLDGTRQIKELYLPINLAYLAASIAGDRKYDIRIYDMVIENYKQEIEISDDIILYGASFEEYEHVIKEFHPDVVGVSCILSSRSGFVLKLLEITKRLNQNIITITGGHHAAALPEHLLNHGADYVFLGESDYSFKEFIRSMNNGGDISEVDGLVYVDRTTGNIVTQPKTNYVKTVDNLPYPAWDLVGLSKYWQRNLIIANVPDCNKKFGVVMSSRGCPHLCEYCAVPSHTGIRNYRPRGIDNVVEEIRWLINVYGIEEVHFVDDNFFVGRRRTKELLRRLIAEFPGISYAVPSGTDLPNLDFEIIDLLKKAGFSSLCIGIETGAEENIGKFIDKRINVKETVEKINYLNKVGIAIFGIFLLGFPGETREQIQRTVELAESLPLDKFYLAMVTPLPGSRMYDYCKKNDLLYPDFDVTKVRYANTFIKNENISRAELEGIRKSVWEKRFGSKR</sequence>
<comment type="caution">
    <text evidence="10">The sequence shown here is derived from an EMBL/GenBank/DDBJ whole genome shotgun (WGS) entry which is preliminary data.</text>
</comment>